<dbReference type="EMBL" id="BMAW01109453">
    <property type="protein sequence ID" value="GFT38422.1"/>
    <property type="molecule type" value="Genomic_DNA"/>
</dbReference>
<dbReference type="AlphaFoldDB" id="A0A8X6NZ01"/>
<dbReference type="PANTHER" id="PTHR46060:SF3">
    <property type="entry name" value="PROTEIN GVQW3"/>
    <property type="match status" value="1"/>
</dbReference>
<dbReference type="OrthoDB" id="6432034at2759"/>
<reference evidence="1" key="1">
    <citation type="submission" date="2020-08" db="EMBL/GenBank/DDBJ databases">
        <title>Multicomponent nature underlies the extraordinary mechanical properties of spider dragline silk.</title>
        <authorList>
            <person name="Kono N."/>
            <person name="Nakamura H."/>
            <person name="Mori M."/>
            <person name="Yoshida Y."/>
            <person name="Ohtoshi R."/>
            <person name="Malay A.D."/>
            <person name="Moran D.A.P."/>
            <person name="Tomita M."/>
            <person name="Numata K."/>
            <person name="Arakawa K."/>
        </authorList>
    </citation>
    <scope>NUCLEOTIDE SEQUENCE</scope>
</reference>
<dbReference type="Gene3D" id="3.30.420.10">
    <property type="entry name" value="Ribonuclease H-like superfamily/Ribonuclease H"/>
    <property type="match status" value="1"/>
</dbReference>
<evidence type="ECO:0000313" key="2">
    <source>
        <dbReference type="Proteomes" id="UP000887013"/>
    </source>
</evidence>
<protein>
    <submittedName>
        <fullName evidence="1">Histone-lysine N-methyltransferase SETMAR</fullName>
    </submittedName>
</protein>
<proteinExistence type="predicted"/>
<dbReference type="InterPro" id="IPR036397">
    <property type="entry name" value="RNaseH_sf"/>
</dbReference>
<keyword evidence="2" id="KW-1185">Reference proteome</keyword>
<name>A0A8X6NZ01_NEPPI</name>
<evidence type="ECO:0000313" key="1">
    <source>
        <dbReference type="EMBL" id="GFT38422.1"/>
    </source>
</evidence>
<dbReference type="GO" id="GO:0003676">
    <property type="term" value="F:nucleic acid binding"/>
    <property type="evidence" value="ECO:0007669"/>
    <property type="project" value="InterPro"/>
</dbReference>
<organism evidence="1 2">
    <name type="scientific">Nephila pilipes</name>
    <name type="common">Giant wood spider</name>
    <name type="synonym">Nephila maculata</name>
    <dbReference type="NCBI Taxonomy" id="299642"/>
    <lineage>
        <taxon>Eukaryota</taxon>
        <taxon>Metazoa</taxon>
        <taxon>Ecdysozoa</taxon>
        <taxon>Arthropoda</taxon>
        <taxon>Chelicerata</taxon>
        <taxon>Arachnida</taxon>
        <taxon>Araneae</taxon>
        <taxon>Araneomorphae</taxon>
        <taxon>Entelegynae</taxon>
        <taxon>Araneoidea</taxon>
        <taxon>Nephilidae</taxon>
        <taxon>Nephila</taxon>
    </lineage>
</organism>
<comment type="caution">
    <text evidence="1">The sequence shown here is derived from an EMBL/GenBank/DDBJ whole genome shotgun (WGS) entry which is preliminary data.</text>
</comment>
<dbReference type="PANTHER" id="PTHR46060">
    <property type="entry name" value="MARINER MOS1 TRANSPOSASE-LIKE PROTEIN"/>
    <property type="match status" value="1"/>
</dbReference>
<dbReference type="InterPro" id="IPR052709">
    <property type="entry name" value="Transposase-MT_Hybrid"/>
</dbReference>
<dbReference type="Proteomes" id="UP000887013">
    <property type="component" value="Unassembled WGS sequence"/>
</dbReference>
<accession>A0A8X6NZ01</accession>
<sequence length="90" mass="10826">MIRYIMQRLGWETLCHPPYSPDLQLSDQPPLLHSLDNHLHEKFFTNEASLRQALTNLFASKHLELYRKRIEQLETRWQKVLDADGEYFEN</sequence>
<gene>
    <name evidence="1" type="primary">NCL1_43554</name>
    <name evidence="1" type="ORF">NPIL_496861</name>
</gene>